<sequence length="171" mass="18639">MGHPVSKHVYENRGGILPRPEPSLRVTDIFPGEAIKQRNWRVAAAAAAHVEPYLESLAYRVDSDEGSIVFAGDTEPCESVLRLARKADVLVVNCWDHQATMNANGEAQGQTGTLDAAKMAQESGVKRLILTHTGPNLSKPGSKERGIKEIGSIYGGEIIFGEELMKICLWE</sequence>
<dbReference type="EMBL" id="LFWZ01000003">
    <property type="protein sequence ID" value="KON31497.1"/>
    <property type="molecule type" value="Genomic_DNA"/>
</dbReference>
<evidence type="ECO:0000259" key="1">
    <source>
        <dbReference type="Pfam" id="PF12706"/>
    </source>
</evidence>
<dbReference type="AlphaFoldDB" id="A0A0M0BSF0"/>
<comment type="caution">
    <text evidence="2">The sequence shown here is derived from an EMBL/GenBank/DDBJ whole genome shotgun (WGS) entry which is preliminary data.</text>
</comment>
<dbReference type="InterPro" id="IPR001279">
    <property type="entry name" value="Metallo-B-lactamas"/>
</dbReference>
<dbReference type="PANTHER" id="PTHR46018:SF2">
    <property type="entry name" value="ZINC PHOSPHODIESTERASE ELAC PROTEIN 1"/>
    <property type="match status" value="1"/>
</dbReference>
<dbReference type="Proteomes" id="UP000037210">
    <property type="component" value="Unassembled WGS sequence"/>
</dbReference>
<name>A0A0M0BSF0_9ARCH</name>
<evidence type="ECO:0000313" key="2">
    <source>
        <dbReference type="EMBL" id="KON31497.1"/>
    </source>
</evidence>
<proteinExistence type="predicted"/>
<dbReference type="GO" id="GO:0042781">
    <property type="term" value="F:3'-tRNA processing endoribonuclease activity"/>
    <property type="evidence" value="ECO:0007669"/>
    <property type="project" value="TreeGrafter"/>
</dbReference>
<organism evidence="2 3">
    <name type="scientific">miscellaneous Crenarchaeota group-15 archaeon DG-45</name>
    <dbReference type="NCBI Taxonomy" id="1685127"/>
    <lineage>
        <taxon>Archaea</taxon>
        <taxon>Candidatus Bathyarchaeota</taxon>
        <taxon>MCG-15</taxon>
    </lineage>
</organism>
<dbReference type="Pfam" id="PF12706">
    <property type="entry name" value="Lactamase_B_2"/>
    <property type="match status" value="1"/>
</dbReference>
<reference evidence="2 3" key="1">
    <citation type="submission" date="2015-06" db="EMBL/GenBank/DDBJ databases">
        <title>New insights into the roles of widespread benthic archaea in carbon and nitrogen cycling.</title>
        <authorList>
            <person name="Lazar C.S."/>
            <person name="Baker B.J."/>
            <person name="Seitz K.W."/>
            <person name="Hyde A.S."/>
            <person name="Dick G.J."/>
            <person name="Hinrichs K.-U."/>
            <person name="Teske A.P."/>
        </authorList>
    </citation>
    <scope>NUCLEOTIDE SEQUENCE [LARGE SCALE GENOMIC DNA]</scope>
    <source>
        <strain evidence="2">DG-45</strain>
    </source>
</reference>
<dbReference type="Gene3D" id="3.60.15.10">
    <property type="entry name" value="Ribonuclease Z/Hydroxyacylglutathione hydrolase-like"/>
    <property type="match status" value="1"/>
</dbReference>
<evidence type="ECO:0000313" key="3">
    <source>
        <dbReference type="Proteomes" id="UP000037210"/>
    </source>
</evidence>
<feature type="domain" description="Metallo-beta-lactamase" evidence="1">
    <location>
        <begin position="12"/>
        <end position="132"/>
    </location>
</feature>
<accession>A0A0M0BSF0</accession>
<dbReference type="InterPro" id="IPR036866">
    <property type="entry name" value="RibonucZ/Hydroxyglut_hydro"/>
</dbReference>
<gene>
    <name evidence="2" type="ORF">AC482_00465</name>
</gene>
<dbReference type="PANTHER" id="PTHR46018">
    <property type="entry name" value="ZINC PHOSPHODIESTERASE ELAC PROTEIN 1"/>
    <property type="match status" value="1"/>
</dbReference>
<dbReference type="SUPFAM" id="SSF56281">
    <property type="entry name" value="Metallo-hydrolase/oxidoreductase"/>
    <property type="match status" value="1"/>
</dbReference>
<protein>
    <recommendedName>
        <fullName evidence="1">Metallo-beta-lactamase domain-containing protein</fullName>
    </recommendedName>
</protein>